<keyword evidence="4 5" id="KW-0472">Membrane</keyword>
<keyword evidence="3 7" id="KW-1133">Transmembrane helix</keyword>
<evidence type="ECO:0000313" key="9">
    <source>
        <dbReference type="Proteomes" id="UP001383192"/>
    </source>
</evidence>
<organism evidence="8 9">
    <name type="scientific">Paramarasmius palmivorus</name>
    <dbReference type="NCBI Taxonomy" id="297713"/>
    <lineage>
        <taxon>Eukaryota</taxon>
        <taxon>Fungi</taxon>
        <taxon>Dikarya</taxon>
        <taxon>Basidiomycota</taxon>
        <taxon>Agaricomycotina</taxon>
        <taxon>Agaricomycetes</taxon>
        <taxon>Agaricomycetidae</taxon>
        <taxon>Agaricales</taxon>
        <taxon>Marasmiineae</taxon>
        <taxon>Marasmiaceae</taxon>
        <taxon>Paramarasmius</taxon>
    </lineage>
</organism>
<keyword evidence="2 5" id="KW-0812">Transmembrane</keyword>
<reference evidence="8 9" key="1">
    <citation type="submission" date="2024-01" db="EMBL/GenBank/DDBJ databases">
        <title>A draft genome for a cacao thread blight-causing isolate of Paramarasmius palmivorus.</title>
        <authorList>
            <person name="Baruah I.K."/>
            <person name="Bukari Y."/>
            <person name="Amoako-Attah I."/>
            <person name="Meinhardt L.W."/>
            <person name="Bailey B.A."/>
            <person name="Cohen S.P."/>
        </authorList>
    </citation>
    <scope>NUCLEOTIDE SEQUENCE [LARGE SCALE GENOMIC DNA]</scope>
    <source>
        <strain evidence="8 9">GH-12</strain>
    </source>
</reference>
<dbReference type="InterPro" id="IPR018108">
    <property type="entry name" value="MCP_transmembrane"/>
</dbReference>
<dbReference type="InterPro" id="IPR023395">
    <property type="entry name" value="MCP_dom_sf"/>
</dbReference>
<feature type="repeat" description="Solcar" evidence="5">
    <location>
        <begin position="25"/>
        <end position="142"/>
    </location>
</feature>
<evidence type="ECO:0000256" key="4">
    <source>
        <dbReference type="ARBA" id="ARBA00023136"/>
    </source>
</evidence>
<dbReference type="Pfam" id="PF00153">
    <property type="entry name" value="Mito_carr"/>
    <property type="match status" value="1"/>
</dbReference>
<evidence type="ECO:0000256" key="2">
    <source>
        <dbReference type="ARBA" id="ARBA00022692"/>
    </source>
</evidence>
<evidence type="ECO:0000313" key="8">
    <source>
        <dbReference type="EMBL" id="KAK7032234.1"/>
    </source>
</evidence>
<dbReference type="AlphaFoldDB" id="A0AAW0C2G5"/>
<comment type="similarity">
    <text evidence="6">Belongs to the mitochondrial carrier (TC 2.A.29) family.</text>
</comment>
<comment type="subcellular location">
    <subcellularLocation>
        <location evidence="1">Membrane</location>
        <topology evidence="1">Multi-pass membrane protein</topology>
    </subcellularLocation>
</comment>
<dbReference type="Proteomes" id="UP001383192">
    <property type="component" value="Unassembled WGS sequence"/>
</dbReference>
<evidence type="ECO:0000256" key="1">
    <source>
        <dbReference type="ARBA" id="ARBA00004141"/>
    </source>
</evidence>
<dbReference type="PROSITE" id="PS50920">
    <property type="entry name" value="SOLCAR"/>
    <property type="match status" value="1"/>
</dbReference>
<feature type="transmembrane region" description="Helical" evidence="7">
    <location>
        <begin position="27"/>
        <end position="47"/>
    </location>
</feature>
<dbReference type="Gene3D" id="1.50.40.10">
    <property type="entry name" value="Mitochondrial carrier domain"/>
    <property type="match status" value="1"/>
</dbReference>
<evidence type="ECO:0000256" key="5">
    <source>
        <dbReference type="PROSITE-ProRule" id="PRU00282"/>
    </source>
</evidence>
<sequence length="142" mass="16033">MIPVGLTNLSGRLMYPHLNMKTNAMDILLAQLAVTIGAKLLCVPLYVANTRLAMAGQCPTRYVGEEQEQALRRRWDVQEAEESGVPMYCREEEDPIVYRGDRNIAEPYVGLVHCLGTIVREEGLSTLFRGWLLSLARMFIYA</sequence>
<accession>A0AAW0C2G5</accession>
<evidence type="ECO:0000256" key="6">
    <source>
        <dbReference type="RuleBase" id="RU000488"/>
    </source>
</evidence>
<proteinExistence type="inferred from homology"/>
<protein>
    <submittedName>
        <fullName evidence="8">Uncharacterized protein</fullName>
    </submittedName>
</protein>
<dbReference type="GO" id="GO:0016020">
    <property type="term" value="C:membrane"/>
    <property type="evidence" value="ECO:0007669"/>
    <property type="project" value="UniProtKB-SubCell"/>
</dbReference>
<keyword evidence="6" id="KW-0813">Transport</keyword>
<dbReference type="SUPFAM" id="SSF103506">
    <property type="entry name" value="Mitochondrial carrier"/>
    <property type="match status" value="1"/>
</dbReference>
<evidence type="ECO:0000256" key="3">
    <source>
        <dbReference type="ARBA" id="ARBA00022989"/>
    </source>
</evidence>
<evidence type="ECO:0000256" key="7">
    <source>
        <dbReference type="SAM" id="Phobius"/>
    </source>
</evidence>
<name>A0AAW0C2G5_9AGAR</name>
<keyword evidence="9" id="KW-1185">Reference proteome</keyword>
<dbReference type="EMBL" id="JAYKXP010000066">
    <property type="protein sequence ID" value="KAK7032234.1"/>
    <property type="molecule type" value="Genomic_DNA"/>
</dbReference>
<comment type="caution">
    <text evidence="8">The sequence shown here is derived from an EMBL/GenBank/DDBJ whole genome shotgun (WGS) entry which is preliminary data.</text>
</comment>
<gene>
    <name evidence="8" type="ORF">VNI00_013192</name>
</gene>